<keyword evidence="3" id="KW-1185">Reference proteome</keyword>
<evidence type="ECO:0000256" key="1">
    <source>
        <dbReference type="SAM" id="MobiDB-lite"/>
    </source>
</evidence>
<dbReference type="EMBL" id="JAECZO010000005">
    <property type="protein sequence ID" value="KAK7200348.1"/>
    <property type="molecule type" value="Genomic_DNA"/>
</dbReference>
<name>A0AAW0F1S7_9TRYP</name>
<dbReference type="AlphaFoldDB" id="A0AAW0F1S7"/>
<proteinExistence type="predicted"/>
<accession>A0AAW0F1S7</accession>
<feature type="region of interest" description="Disordered" evidence="1">
    <location>
        <begin position="20"/>
        <end position="42"/>
    </location>
</feature>
<organism evidence="2 3">
    <name type="scientific">Novymonas esmeraldas</name>
    <dbReference type="NCBI Taxonomy" id="1808958"/>
    <lineage>
        <taxon>Eukaryota</taxon>
        <taxon>Discoba</taxon>
        <taxon>Euglenozoa</taxon>
        <taxon>Kinetoplastea</taxon>
        <taxon>Metakinetoplastina</taxon>
        <taxon>Trypanosomatida</taxon>
        <taxon>Trypanosomatidae</taxon>
        <taxon>Novymonas</taxon>
    </lineage>
</organism>
<protein>
    <submittedName>
        <fullName evidence="2">Uncharacterized protein</fullName>
    </submittedName>
</protein>
<comment type="caution">
    <text evidence="2">The sequence shown here is derived from an EMBL/GenBank/DDBJ whole genome shotgun (WGS) entry which is preliminary data.</text>
</comment>
<sequence length="94" mass="9482">MYSAELEWLLGGATASPHRQVAAVSAREHHSASASAQSTTTTPAAAAAAEVGTAATSRPCAPELYAGTVVVGALVPRGPRESADGFTAMPSRFL</sequence>
<evidence type="ECO:0000313" key="2">
    <source>
        <dbReference type="EMBL" id="KAK7200348.1"/>
    </source>
</evidence>
<feature type="compositionally biased region" description="Low complexity" evidence="1">
    <location>
        <begin position="32"/>
        <end position="42"/>
    </location>
</feature>
<evidence type="ECO:0000313" key="3">
    <source>
        <dbReference type="Proteomes" id="UP001430356"/>
    </source>
</evidence>
<dbReference type="Proteomes" id="UP001430356">
    <property type="component" value="Unassembled WGS sequence"/>
</dbReference>
<reference evidence="2 3" key="1">
    <citation type="journal article" date="2021" name="MBio">
        <title>A New Model Trypanosomatid, Novymonas esmeraldas: Genomic Perception of Its 'Candidatus Pandoraea novymonadis' Endosymbiont.</title>
        <authorList>
            <person name="Zakharova A."/>
            <person name="Saura A."/>
            <person name="Butenko A."/>
            <person name="Podesvova L."/>
            <person name="Warmusova S."/>
            <person name="Kostygov A.Y."/>
            <person name="Nenarokova A."/>
            <person name="Lukes J."/>
            <person name="Opperdoes F.R."/>
            <person name="Yurchenko V."/>
        </authorList>
    </citation>
    <scope>NUCLEOTIDE SEQUENCE [LARGE SCALE GENOMIC DNA]</scope>
    <source>
        <strain evidence="2 3">E262AT.01</strain>
    </source>
</reference>
<gene>
    <name evidence="2" type="ORF">NESM_000088600</name>
</gene>